<proteinExistence type="predicted"/>
<evidence type="ECO:0000313" key="2">
    <source>
        <dbReference type="Proteomes" id="UP000494363"/>
    </source>
</evidence>
<sequence>MAFNHRGFRVTVDVAPDASGTQWHCEASIEGIEERTRQARIEGVDLTFSKLKIDVLMAMSMIEHKAVSSIDEWHTEHLAVDGQSRELH</sequence>
<dbReference type="RefSeq" id="WP_175232068.1">
    <property type="nucleotide sequence ID" value="NZ_CADIKH010000053.1"/>
</dbReference>
<dbReference type="Proteomes" id="UP000494363">
    <property type="component" value="Unassembled WGS sequence"/>
</dbReference>
<name>A0A6J5EYF9_9BURK</name>
<protein>
    <submittedName>
        <fullName evidence="1">Uncharacterized protein</fullName>
    </submittedName>
</protein>
<dbReference type="AlphaFoldDB" id="A0A6J5EYF9"/>
<gene>
    <name evidence="1" type="ORF">LMG29542_06660</name>
</gene>
<keyword evidence="2" id="KW-1185">Reference proteome</keyword>
<organism evidence="1 2">
    <name type="scientific">Paraburkholderia humisilvae</name>
    <dbReference type="NCBI Taxonomy" id="627669"/>
    <lineage>
        <taxon>Bacteria</taxon>
        <taxon>Pseudomonadati</taxon>
        <taxon>Pseudomonadota</taxon>
        <taxon>Betaproteobacteria</taxon>
        <taxon>Burkholderiales</taxon>
        <taxon>Burkholderiaceae</taxon>
        <taxon>Paraburkholderia</taxon>
    </lineage>
</organism>
<evidence type="ECO:0000313" key="1">
    <source>
        <dbReference type="EMBL" id="CAB3771658.1"/>
    </source>
</evidence>
<dbReference type="EMBL" id="CADIKH010000053">
    <property type="protein sequence ID" value="CAB3771658.1"/>
    <property type="molecule type" value="Genomic_DNA"/>
</dbReference>
<accession>A0A6J5EYF9</accession>
<reference evidence="1 2" key="1">
    <citation type="submission" date="2020-04" db="EMBL/GenBank/DDBJ databases">
        <authorList>
            <person name="De Canck E."/>
        </authorList>
    </citation>
    <scope>NUCLEOTIDE SEQUENCE [LARGE SCALE GENOMIC DNA]</scope>
    <source>
        <strain evidence="1 2">LMG 29542</strain>
    </source>
</reference>